<feature type="compositionally biased region" description="Basic and acidic residues" evidence="1">
    <location>
        <begin position="168"/>
        <end position="226"/>
    </location>
</feature>
<feature type="compositionally biased region" description="Polar residues" evidence="1">
    <location>
        <begin position="227"/>
        <end position="244"/>
    </location>
</feature>
<feature type="transmembrane region" description="Helical" evidence="2">
    <location>
        <begin position="7"/>
        <end position="28"/>
    </location>
</feature>
<dbReference type="NCBIfam" id="TIGR04087">
    <property type="entry name" value="YqxM_for_SipW"/>
    <property type="match status" value="1"/>
</dbReference>
<evidence type="ECO:0000313" key="4">
    <source>
        <dbReference type="Proteomes" id="UP001228376"/>
    </source>
</evidence>
<feature type="region of interest" description="Disordered" evidence="1">
    <location>
        <begin position="168"/>
        <end position="296"/>
    </location>
</feature>
<protein>
    <submittedName>
        <fullName evidence="3">Amyloid fiber anchoring/assembly protein TapA</fullName>
    </submittedName>
</protein>
<name>A0ABU5CH00_9BACI</name>
<proteinExistence type="predicted"/>
<keyword evidence="2" id="KW-1133">Transmembrane helix</keyword>
<accession>A0ABU5CH00</accession>
<keyword evidence="4" id="KW-1185">Reference proteome</keyword>
<feature type="compositionally biased region" description="Basic and acidic residues" evidence="1">
    <location>
        <begin position="246"/>
        <end position="266"/>
    </location>
</feature>
<keyword evidence="2" id="KW-0812">Transmembrane</keyword>
<evidence type="ECO:0000256" key="2">
    <source>
        <dbReference type="SAM" id="Phobius"/>
    </source>
</evidence>
<keyword evidence="2" id="KW-0472">Membrane</keyword>
<comment type="caution">
    <text evidence="3">The sequence shown here is derived from an EMBL/GenBank/DDBJ whole genome shotgun (WGS) entry which is preliminary data.</text>
</comment>
<sequence length="296" mass="33081">MQGKKRGLFLILKIMIVCYLIVFGISFMTSDTSAYLSSQSKVSGEITAGEWEVADESKLAFLDKGNQNLKACPANMKVTLKNIGKGPMLQTSTYEIYYVVNGNPKKHGTKVRLNQGEGTVKILEKGETVTLSYQTDKPGRYIFKVYQSGVHDEKTAVWSKEIKVNCKKETEKTKEDAKEKAEDDQAEKSEKPKQTDDQKDEKNDGKKIDETKTNTDANEEKEKTEDSQTSTSPKEQTNESADQSNVEEKPVENKPAETTTEEKPDAASKMVQKKVKTIQNKEGADNEKAEDNEVGK</sequence>
<evidence type="ECO:0000313" key="3">
    <source>
        <dbReference type="EMBL" id="MDY0404815.1"/>
    </source>
</evidence>
<dbReference type="InterPro" id="IPR023848">
    <property type="entry name" value="TasA"/>
</dbReference>
<reference evidence="3 4" key="1">
    <citation type="submission" date="2023-10" db="EMBL/GenBank/DDBJ databases">
        <title>179-bfca-hs.</title>
        <authorList>
            <person name="Miliotis G."/>
            <person name="Sengupta P."/>
            <person name="Hameed A."/>
            <person name="Chuvochina M."/>
            <person name="Mcdonagh F."/>
            <person name="Simpson A.C."/>
            <person name="Singh N.K."/>
            <person name="Rekha P.D."/>
            <person name="Raman K."/>
            <person name="Hugenholtz P."/>
            <person name="Venkateswaran K."/>
        </authorList>
    </citation>
    <scope>NUCLEOTIDE SEQUENCE [LARGE SCALE GENOMIC DNA]</scope>
    <source>
        <strain evidence="3 4">179-BFC-A-HS</strain>
    </source>
</reference>
<dbReference type="Proteomes" id="UP001228376">
    <property type="component" value="Unassembled WGS sequence"/>
</dbReference>
<dbReference type="EMBL" id="JAROCA020000001">
    <property type="protein sequence ID" value="MDY0404815.1"/>
    <property type="molecule type" value="Genomic_DNA"/>
</dbReference>
<gene>
    <name evidence="3" type="primary">tapA</name>
    <name evidence="3" type="ORF">P5G51_004835</name>
</gene>
<dbReference type="RefSeq" id="WP_320384882.1">
    <property type="nucleotide sequence ID" value="NZ_JAROCA020000001.1"/>
</dbReference>
<organism evidence="3 4">
    <name type="scientific">Tigheibacillus jepli</name>
    <dbReference type="NCBI Taxonomy" id="3035914"/>
    <lineage>
        <taxon>Bacteria</taxon>
        <taxon>Bacillati</taxon>
        <taxon>Bacillota</taxon>
        <taxon>Bacilli</taxon>
        <taxon>Bacillales</taxon>
        <taxon>Bacillaceae</taxon>
        <taxon>Tigheibacillus</taxon>
    </lineage>
</organism>
<evidence type="ECO:0000256" key="1">
    <source>
        <dbReference type="SAM" id="MobiDB-lite"/>
    </source>
</evidence>
<feature type="compositionally biased region" description="Basic and acidic residues" evidence="1">
    <location>
        <begin position="282"/>
        <end position="296"/>
    </location>
</feature>